<dbReference type="Pfam" id="PF12295">
    <property type="entry name" value="Symplekin_C"/>
    <property type="match status" value="1"/>
</dbReference>
<dbReference type="Gene3D" id="1.25.10.10">
    <property type="entry name" value="Leucine-rich Repeat Variant"/>
    <property type="match status" value="1"/>
</dbReference>
<dbReference type="GO" id="GO:0006397">
    <property type="term" value="P:mRNA processing"/>
    <property type="evidence" value="ECO:0007669"/>
    <property type="project" value="UniProtKB-KW"/>
</dbReference>
<comment type="subcellular location">
    <subcellularLocation>
        <location evidence="1">Nucleus</location>
    </subcellularLocation>
</comment>
<proteinExistence type="predicted"/>
<protein>
    <submittedName>
        <fullName evidence="7">Tight junction plaque protein Symplekin-like protein</fullName>
    </submittedName>
</protein>
<dbReference type="Pfam" id="PF11935">
    <property type="entry name" value="SYMPK_PTA1_N"/>
    <property type="match status" value="1"/>
</dbReference>
<dbReference type="InterPro" id="IPR032460">
    <property type="entry name" value="Symplekin/Pta1_N"/>
</dbReference>
<gene>
    <name evidence="7" type="ORF">Gasu_58850</name>
</gene>
<feature type="compositionally biased region" description="Polar residues" evidence="4">
    <location>
        <begin position="456"/>
        <end position="475"/>
    </location>
</feature>
<evidence type="ECO:0000256" key="1">
    <source>
        <dbReference type="ARBA" id="ARBA00004123"/>
    </source>
</evidence>
<dbReference type="InterPro" id="IPR022075">
    <property type="entry name" value="Symplekin_C"/>
</dbReference>
<dbReference type="STRING" id="130081.M2X9H3"/>
<reference evidence="8" key="1">
    <citation type="journal article" date="2013" name="Science">
        <title>Gene transfer from bacteria and archaea facilitated evolution of an extremophilic eukaryote.</title>
        <authorList>
            <person name="Schonknecht G."/>
            <person name="Chen W.H."/>
            <person name="Ternes C.M."/>
            <person name="Barbier G.G."/>
            <person name="Shrestha R.P."/>
            <person name="Stanke M."/>
            <person name="Brautigam A."/>
            <person name="Baker B.J."/>
            <person name="Banfield J.F."/>
            <person name="Garavito R.M."/>
            <person name="Carr K."/>
            <person name="Wilkerson C."/>
            <person name="Rensing S.A."/>
            <person name="Gagneul D."/>
            <person name="Dickenson N.E."/>
            <person name="Oesterhelt C."/>
            <person name="Lercher M.J."/>
            <person name="Weber A.P."/>
        </authorList>
    </citation>
    <scope>NUCLEOTIDE SEQUENCE [LARGE SCALE GENOMIC DNA]</scope>
    <source>
        <strain evidence="8">074W</strain>
    </source>
</reference>
<dbReference type="EMBL" id="KB454548">
    <property type="protein sequence ID" value="EME26482.1"/>
    <property type="molecule type" value="Genomic_DNA"/>
</dbReference>
<keyword evidence="3" id="KW-0539">Nucleus</keyword>
<dbReference type="RefSeq" id="XP_005703002.1">
    <property type="nucleotide sequence ID" value="XM_005702945.1"/>
</dbReference>
<dbReference type="GeneID" id="17085452"/>
<feature type="domain" description="Symplekin C-terminal" evidence="6">
    <location>
        <begin position="977"/>
        <end position="1153"/>
    </location>
</feature>
<keyword evidence="8" id="KW-1185">Reference proteome</keyword>
<dbReference type="Gene3D" id="1.10.720.30">
    <property type="entry name" value="SAP domain"/>
    <property type="match status" value="1"/>
</dbReference>
<feature type="region of interest" description="Disordered" evidence="4">
    <location>
        <begin position="312"/>
        <end position="349"/>
    </location>
</feature>
<dbReference type="InterPro" id="IPR021850">
    <property type="entry name" value="Symplekin/Pta1"/>
</dbReference>
<feature type="region of interest" description="Disordered" evidence="4">
    <location>
        <begin position="450"/>
        <end position="477"/>
    </location>
</feature>
<evidence type="ECO:0000313" key="7">
    <source>
        <dbReference type="EMBL" id="EME26482.1"/>
    </source>
</evidence>
<name>M2X9H3_GALSU</name>
<evidence type="ECO:0000256" key="2">
    <source>
        <dbReference type="ARBA" id="ARBA00022664"/>
    </source>
</evidence>
<dbReference type="KEGG" id="gsl:Gasu_58850"/>
<dbReference type="PANTHER" id="PTHR15245:SF20">
    <property type="entry name" value="SYMPLEKIN"/>
    <property type="match status" value="1"/>
</dbReference>
<dbReference type="Proteomes" id="UP000030680">
    <property type="component" value="Unassembled WGS sequence"/>
</dbReference>
<feature type="domain" description="Symplekin/Pta1 N-terminal" evidence="5">
    <location>
        <begin position="93"/>
        <end position="273"/>
    </location>
</feature>
<accession>M2X9H3</accession>
<dbReference type="AlphaFoldDB" id="M2X9H3"/>
<dbReference type="eggNOG" id="KOG1895">
    <property type="taxonomic scope" value="Eukaryota"/>
</dbReference>
<feature type="region of interest" description="Disordered" evidence="4">
    <location>
        <begin position="394"/>
        <end position="414"/>
    </location>
</feature>
<dbReference type="OrthoDB" id="331600at2759"/>
<evidence type="ECO:0000259" key="5">
    <source>
        <dbReference type="Pfam" id="PF11935"/>
    </source>
</evidence>
<dbReference type="Gramene" id="EME26482">
    <property type="protein sequence ID" value="EME26482"/>
    <property type="gene ID" value="Gasu_58850"/>
</dbReference>
<dbReference type="SUPFAM" id="SSF48371">
    <property type="entry name" value="ARM repeat"/>
    <property type="match status" value="1"/>
</dbReference>
<evidence type="ECO:0000259" key="6">
    <source>
        <dbReference type="Pfam" id="PF12295"/>
    </source>
</evidence>
<dbReference type="OMA" id="NVRYGIM"/>
<dbReference type="InterPro" id="IPR011989">
    <property type="entry name" value="ARM-like"/>
</dbReference>
<dbReference type="PANTHER" id="PTHR15245">
    <property type="entry name" value="SYMPLEKIN-RELATED"/>
    <property type="match status" value="1"/>
</dbReference>
<dbReference type="InterPro" id="IPR036361">
    <property type="entry name" value="SAP_dom_sf"/>
</dbReference>
<evidence type="ECO:0000256" key="3">
    <source>
        <dbReference type="ARBA" id="ARBA00023242"/>
    </source>
</evidence>
<sequence length="1188" mass="134017">MNAQLVTLLNQIASSVNPNEKVELLKKLQEVVLHRDPAALQTVFPLVLEYQRDRIVSVRVAVVDFILAVCSKQEEYIYSALESLQLMISDHSPNVQRKVVHTTLQLLPVVQRALLLTDVVQTKPKRLFSVLNQICRIACQFTLEKNESLALQSLKLIEAVIKLFSPSSSDDTSKRHSLFDGLKEGLHSISKEEVFKEAEQLLSEILKIFNHSSVDIINFQVRCAAMASLFHIMEERSAFASKIITVVHRVIQGEDSNLSNAQKVTERSSLKSLLLSAVAFTSLHQIPSVLQSLELALRNLGVNESIIADSKNRVSTPSATHMRRPPKRPYASTSSSVKNDSEQETKKLRSQKAISVAEAKSLTDSLVNTYPLSTLVEMVLKTILEVPTVLLDKEETTKEQSSVSGEATSLEDSKPAQIEDSGAVIMGATGAVSKLKRDPRLDPRLASKLARAASSTPSVVSQQNANNTSHNQSQVWKREVQSTSEVVETKKEEEEQVVPLSIGHALQKPPIVSLPNYSDEMMERFSQEACKRILFAEKQAAIGGGNALRLALLGRMLPNCKQDQSLYKEAIEFILERIETRLELAIHWLYGEAAFCVSSAVRELYQKRVFDLMKKGLKDESSPSLDELSRQTVKQLQERLQSMNVEFSKNARKSELIDLVILNTNSSVSEELDAIHGEENRLFPSNTMELVDLEKYVSERYKTLFHIFSREVSRHLTSMEDSLFAQLYVQVPILFQGAIDEVRAYIEDPSKTTAVLNALLEIITERSGRDRMRFVEVILDYSVHEDEVLRGPAIRLLSSRLYSIDSLVGTIENFAKDKLLFAIHEIMNEKESNLITLNNDTVKDTSPSHSKPATLVSDSEKSELSPGWEKLMERYCSLYVVLSSRKPRLLISLLQILEQTCNEQVIGLFKTYIPNLSRTLAEDSPELVELVGSHSPKVASFVLELLESLMDNGKKTSPEVLEAARKHFQDPYRPDCDVRYAIPFIDSFSKEELLRLLPRLVALDGSEFKHAISKTLGARLPVIQASEFLVELHLLEPKQGICSLRNVIYAIQYCFELKSIFTQDAVATCLQQLVEKSPIPILLLRTVIQSILHFPQLQKFIISVIFARLIDREVWKERKLWEGFVKACQMTIPRSVPVILRLPPQPLKDMVHHSQSIQQAIVKYGERMKESIPPWLWPFLEQESKNGD</sequence>
<evidence type="ECO:0000313" key="8">
    <source>
        <dbReference type="Proteomes" id="UP000030680"/>
    </source>
</evidence>
<dbReference type="InterPro" id="IPR016024">
    <property type="entry name" value="ARM-type_fold"/>
</dbReference>
<organism evidence="7 8">
    <name type="scientific">Galdieria sulphuraria</name>
    <name type="common">Red alga</name>
    <dbReference type="NCBI Taxonomy" id="130081"/>
    <lineage>
        <taxon>Eukaryota</taxon>
        <taxon>Rhodophyta</taxon>
        <taxon>Bangiophyceae</taxon>
        <taxon>Galdieriales</taxon>
        <taxon>Galdieriaceae</taxon>
        <taxon>Galdieria</taxon>
    </lineage>
</organism>
<evidence type="ECO:0000256" key="4">
    <source>
        <dbReference type="SAM" id="MobiDB-lite"/>
    </source>
</evidence>
<dbReference type="GO" id="GO:0005847">
    <property type="term" value="C:mRNA cleavage and polyadenylation specificity factor complex"/>
    <property type="evidence" value="ECO:0007669"/>
    <property type="project" value="TreeGrafter"/>
</dbReference>
<keyword evidence="2" id="KW-0507">mRNA processing</keyword>